<name>A0A1D3MMG2_BACMY</name>
<reference evidence="2 3" key="1">
    <citation type="submission" date="2016-05" db="EMBL/GenBank/DDBJ databases">
        <title>Bacillus thuringiensis and Bacillus weihenstephanensis as novel biocontrol agents of wilt causing Verticillium species.</title>
        <authorList>
            <person name="Hollensteiner J."/>
            <person name="Wemheuer F."/>
            <person name="Harting R."/>
            <person name="Kolarzyk A."/>
            <person name="Diaz-Valerio S."/>
            <person name="Poehlein A."/>
            <person name="Brzuszkiewicz E."/>
            <person name="Nesemann K."/>
            <person name="Braus-Stromeyer S."/>
            <person name="Braus G."/>
            <person name="Daniel R."/>
            <person name="Liesegang H."/>
        </authorList>
    </citation>
    <scope>NUCLEOTIDE SEQUENCE [LARGE SCALE GENOMIC DNA]</scope>
    <source>
        <strain evidence="2 3">GOE11</strain>
    </source>
</reference>
<dbReference type="SUPFAM" id="SSF53335">
    <property type="entry name" value="S-adenosyl-L-methionine-dependent methyltransferases"/>
    <property type="match status" value="1"/>
</dbReference>
<dbReference type="CDD" id="cd02440">
    <property type="entry name" value="AdoMet_MTases"/>
    <property type="match status" value="1"/>
</dbReference>
<evidence type="ECO:0000313" key="2">
    <source>
        <dbReference type="EMBL" id="OFD92820.1"/>
    </source>
</evidence>
<dbReference type="Gene3D" id="3.40.50.150">
    <property type="entry name" value="Vaccinia Virus protein VP39"/>
    <property type="match status" value="1"/>
</dbReference>
<evidence type="ECO:0000259" key="1">
    <source>
        <dbReference type="Pfam" id="PF13649"/>
    </source>
</evidence>
<proteinExistence type="predicted"/>
<dbReference type="EMBL" id="LXLX01000033">
    <property type="protein sequence ID" value="OFD92820.1"/>
    <property type="molecule type" value="Genomic_DNA"/>
</dbReference>
<dbReference type="InterPro" id="IPR041698">
    <property type="entry name" value="Methyltransf_25"/>
</dbReference>
<evidence type="ECO:0000313" key="3">
    <source>
        <dbReference type="Proteomes" id="UP000175835"/>
    </source>
</evidence>
<dbReference type="InterPro" id="IPR029063">
    <property type="entry name" value="SAM-dependent_MTases_sf"/>
</dbReference>
<sequence length="234" mass="26992">MNRIDYIRHEEKKYHDFCYEQYKLFEAGSWLYKPVKTVMNMLNYFEGQKDLHILDLGSGVGRNSIPIAQKIMNSGGTVTCVDLLDSALTKLQVYSKEHDVFEYIKTEQSALEDYYISSNSYNYIIAVSSLEHVRSIEDFKKVLHSMKNGTKSGGINCLIVNSNIQEIDLETNQALDALIEINLSTKEMIHTLKDVYTEWQEVQVEIKNLTYDIVRNGTHIQLNTNAITFVMQKL</sequence>
<dbReference type="PATRIC" id="fig|86662.23.peg.2716"/>
<accession>A0A1D3MMG2</accession>
<dbReference type="Proteomes" id="UP000175835">
    <property type="component" value="Unassembled WGS sequence"/>
</dbReference>
<organism evidence="2 3">
    <name type="scientific">Bacillus mycoides</name>
    <dbReference type="NCBI Taxonomy" id="1405"/>
    <lineage>
        <taxon>Bacteria</taxon>
        <taxon>Bacillati</taxon>
        <taxon>Bacillota</taxon>
        <taxon>Bacilli</taxon>
        <taxon>Bacillales</taxon>
        <taxon>Bacillaceae</taxon>
        <taxon>Bacillus</taxon>
        <taxon>Bacillus cereus group</taxon>
    </lineage>
</organism>
<dbReference type="AlphaFoldDB" id="A0A1D3MMG2"/>
<comment type="caution">
    <text evidence="2">The sequence shown here is derived from an EMBL/GenBank/DDBJ whole genome shotgun (WGS) entry which is preliminary data.</text>
</comment>
<gene>
    <name evidence="2" type="ORF">BWGOE11_27820</name>
</gene>
<dbReference type="Pfam" id="PF13649">
    <property type="entry name" value="Methyltransf_25"/>
    <property type="match status" value="1"/>
</dbReference>
<protein>
    <recommendedName>
        <fullName evidence="1">Methyltransferase domain-containing protein</fullName>
    </recommendedName>
</protein>
<dbReference type="RefSeq" id="WP_002110233.1">
    <property type="nucleotide sequence ID" value="NZ_FMJF01000023.1"/>
</dbReference>
<feature type="domain" description="Methyltransferase" evidence="1">
    <location>
        <begin position="53"/>
        <end position="154"/>
    </location>
</feature>